<dbReference type="NCBIfam" id="NF002083">
    <property type="entry name" value="PRK00913.3-5"/>
    <property type="match status" value="1"/>
</dbReference>
<name>A0A160T540_9CHLR</name>
<dbReference type="RefSeq" id="WP_157913274.1">
    <property type="nucleotide sequence ID" value="NZ_LN890655.1"/>
</dbReference>
<dbReference type="InterPro" id="IPR023042">
    <property type="entry name" value="Peptidase_M17_leu_NH2_pept"/>
</dbReference>
<gene>
    <name evidence="8 10" type="primary">pepA</name>
    <name evidence="10" type="ORF">CFX0092_A3593</name>
</gene>
<dbReference type="EC" id="3.4.11.10" evidence="8"/>
<dbReference type="PROSITE" id="PS00631">
    <property type="entry name" value="CYTOSOL_AP"/>
    <property type="match status" value="1"/>
</dbReference>
<organism evidence="10 11">
    <name type="scientific">Candidatus Promineifilum breve</name>
    <dbReference type="NCBI Taxonomy" id="1806508"/>
    <lineage>
        <taxon>Bacteria</taxon>
        <taxon>Bacillati</taxon>
        <taxon>Chloroflexota</taxon>
        <taxon>Ardenticatenia</taxon>
        <taxon>Candidatus Promineifilales</taxon>
        <taxon>Candidatus Promineifilaceae</taxon>
        <taxon>Candidatus Promineifilum</taxon>
    </lineage>
</organism>
<comment type="similarity">
    <text evidence="3 8">Belongs to the peptidase M17 family.</text>
</comment>
<feature type="active site" evidence="8">
    <location>
        <position position="278"/>
    </location>
</feature>
<comment type="catalytic activity">
    <reaction evidence="2 8">
        <text>Release of an N-terminal amino acid, preferentially leucine, but not glutamic or aspartic acids.</text>
        <dbReference type="EC" id="3.4.11.10"/>
    </reaction>
</comment>
<evidence type="ECO:0000259" key="9">
    <source>
        <dbReference type="PROSITE" id="PS00631"/>
    </source>
</evidence>
<reference evidence="10" key="1">
    <citation type="submission" date="2016-01" db="EMBL/GenBank/DDBJ databases">
        <authorList>
            <person name="Mcilroy J.S."/>
            <person name="Karst M S."/>
            <person name="Albertsen M."/>
        </authorList>
    </citation>
    <scope>NUCLEOTIDE SEQUENCE</scope>
    <source>
        <strain evidence="10">Cfx-K</strain>
    </source>
</reference>
<keyword evidence="8" id="KW-0479">Metal-binding</keyword>
<dbReference type="InterPro" id="IPR008283">
    <property type="entry name" value="Peptidase_M17_N"/>
</dbReference>
<dbReference type="OrthoDB" id="9809354at2"/>
<dbReference type="InterPro" id="IPR011356">
    <property type="entry name" value="Leucine_aapep/pepB"/>
</dbReference>
<keyword evidence="8" id="KW-0464">Manganese</keyword>
<keyword evidence="6 8" id="KW-0378">Hydrolase</keyword>
<feature type="binding site" evidence="8">
    <location>
        <position position="289"/>
    </location>
    <ligand>
        <name>Mn(2+)</name>
        <dbReference type="ChEBI" id="CHEBI:29035"/>
        <label>2</label>
    </ligand>
</feature>
<protein>
    <recommendedName>
        <fullName evidence="8">Probable cytosol aminopeptidase</fullName>
        <ecNumber evidence="8">3.4.11.1</ecNumber>
    </recommendedName>
    <alternativeName>
        <fullName evidence="8">Leucine aminopeptidase</fullName>
        <shortName evidence="8">LAP</shortName>
        <ecNumber evidence="8">3.4.11.10</ecNumber>
    </alternativeName>
    <alternativeName>
        <fullName evidence="8">Leucyl aminopeptidase</fullName>
    </alternativeName>
</protein>
<dbReference type="Gene3D" id="3.40.630.10">
    <property type="entry name" value="Zn peptidases"/>
    <property type="match status" value="1"/>
</dbReference>
<keyword evidence="11" id="KW-1185">Reference proteome</keyword>
<feature type="active site" evidence="8">
    <location>
        <position position="352"/>
    </location>
</feature>
<comment type="catalytic activity">
    <reaction evidence="1 8">
        <text>Release of an N-terminal amino acid, Xaa-|-Yaa-, in which Xaa is preferably Leu, but may be other amino acids including Pro although not Arg or Lys, and Yaa may be Pro. Amino acid amides and methyl esters are also readily hydrolyzed, but rates on arylamides are exceedingly low.</text>
        <dbReference type="EC" id="3.4.11.1"/>
    </reaction>
</comment>
<comment type="subcellular location">
    <subcellularLocation>
        <location evidence="8">Cytoplasm</location>
    </subcellularLocation>
</comment>
<dbReference type="NCBIfam" id="NF002073">
    <property type="entry name" value="PRK00913.1-2"/>
    <property type="match status" value="1"/>
</dbReference>
<sequence length="499" mass="51191">MDIQIKHGNIVTIDADTLIVNLFEGVTAPGGATGAVDKALNGAISDLIAGGDFKGKAGEVAVLYPRGAIAARRVLVVGLGKADAFDLEGVRRASAAAVKRARDLNAQHAATIVHGAGIGGLNARAAAQATIEGALLAAYRFDAQKKKEPAHDVARLTVVEFDAERIDAITAGARGAEGIAAGVSLARDLVNMPPNVATPTRLAAAAEAIAAAHGLNVTIGDREWAAARHMGAFLAVAQGAGEPPKFIILEHNGGRADQPTIVLVGKGITFDTGGISIKPSDRMGDMKSDMGGAAAVLGAMEAIGRLQLPLHVVGIAPCTENMPDAAAYRPADVITAGNGKTIEIISTDAEGRMVLADALVHAETYKPAAVIDLATLTGSCVVALGAGVAAGLFCNDNGLRDKLLAAADATYERLWPLPLYDDYRRTINSNVADMKNSGGRTGGVGTSAVFLREFTNYPWAHLDIAGMALADKATDYTPAGGTGFGVRLLVAYLQGLAGE</sequence>
<evidence type="ECO:0000256" key="3">
    <source>
        <dbReference type="ARBA" id="ARBA00009528"/>
    </source>
</evidence>
<comment type="cofactor">
    <cofactor evidence="8">
        <name>Mn(2+)</name>
        <dbReference type="ChEBI" id="CHEBI:29035"/>
    </cofactor>
    <text evidence="8">Binds 2 manganese ions per subunit.</text>
</comment>
<keyword evidence="5 8" id="KW-0645">Protease</keyword>
<dbReference type="NCBIfam" id="NF002074">
    <property type="entry name" value="PRK00913.1-4"/>
    <property type="match status" value="1"/>
</dbReference>
<dbReference type="HAMAP" id="MF_00181">
    <property type="entry name" value="Cytosol_peptidase_M17"/>
    <property type="match status" value="1"/>
</dbReference>
<evidence type="ECO:0000256" key="7">
    <source>
        <dbReference type="ARBA" id="ARBA00049972"/>
    </source>
</evidence>
<evidence type="ECO:0000256" key="4">
    <source>
        <dbReference type="ARBA" id="ARBA00022438"/>
    </source>
</evidence>
<dbReference type="EC" id="3.4.11.1" evidence="8"/>
<evidence type="ECO:0000256" key="1">
    <source>
        <dbReference type="ARBA" id="ARBA00000135"/>
    </source>
</evidence>
<evidence type="ECO:0000256" key="5">
    <source>
        <dbReference type="ARBA" id="ARBA00022670"/>
    </source>
</evidence>
<dbReference type="GO" id="GO:0070006">
    <property type="term" value="F:metalloaminopeptidase activity"/>
    <property type="evidence" value="ECO:0007669"/>
    <property type="project" value="InterPro"/>
</dbReference>
<feature type="binding site" evidence="8">
    <location>
        <position position="266"/>
    </location>
    <ligand>
        <name>Mn(2+)</name>
        <dbReference type="ChEBI" id="CHEBI:29035"/>
        <label>2</label>
    </ligand>
</feature>
<proteinExistence type="inferred from homology"/>
<dbReference type="Proteomes" id="UP000215027">
    <property type="component" value="Chromosome I"/>
</dbReference>
<evidence type="ECO:0000256" key="2">
    <source>
        <dbReference type="ARBA" id="ARBA00000967"/>
    </source>
</evidence>
<dbReference type="Pfam" id="PF00883">
    <property type="entry name" value="Peptidase_M17"/>
    <property type="match status" value="1"/>
</dbReference>
<feature type="binding site" evidence="8">
    <location>
        <position position="350"/>
    </location>
    <ligand>
        <name>Mn(2+)</name>
        <dbReference type="ChEBI" id="CHEBI:29035"/>
        <label>2</label>
    </ligand>
</feature>
<dbReference type="SUPFAM" id="SSF53187">
    <property type="entry name" value="Zn-dependent exopeptidases"/>
    <property type="match status" value="1"/>
</dbReference>
<evidence type="ECO:0000256" key="8">
    <source>
        <dbReference type="HAMAP-Rule" id="MF_00181"/>
    </source>
</evidence>
<dbReference type="CDD" id="cd00433">
    <property type="entry name" value="Peptidase_M17"/>
    <property type="match status" value="1"/>
</dbReference>
<comment type="function">
    <text evidence="7 8">Presumably involved in the processing and regular turnover of intracellular proteins. Catalyzes the removal of unsubstituted N-terminal amino acids from various peptides.</text>
</comment>
<dbReference type="SUPFAM" id="SSF52949">
    <property type="entry name" value="Macro domain-like"/>
    <property type="match status" value="1"/>
</dbReference>
<evidence type="ECO:0000256" key="6">
    <source>
        <dbReference type="ARBA" id="ARBA00022801"/>
    </source>
</evidence>
<dbReference type="EMBL" id="LN890655">
    <property type="protein sequence ID" value="CUS05471.2"/>
    <property type="molecule type" value="Genomic_DNA"/>
</dbReference>
<feature type="domain" description="Cytosol aminopeptidase" evidence="9">
    <location>
        <begin position="346"/>
        <end position="353"/>
    </location>
</feature>
<dbReference type="PANTHER" id="PTHR11963">
    <property type="entry name" value="LEUCINE AMINOPEPTIDASE-RELATED"/>
    <property type="match status" value="1"/>
</dbReference>
<dbReference type="InterPro" id="IPR000819">
    <property type="entry name" value="Peptidase_M17_C"/>
</dbReference>
<feature type="binding site" evidence="8">
    <location>
        <position position="350"/>
    </location>
    <ligand>
        <name>Mn(2+)</name>
        <dbReference type="ChEBI" id="CHEBI:29035"/>
        <label>1</label>
    </ligand>
</feature>
<feature type="binding site" evidence="8">
    <location>
        <position position="271"/>
    </location>
    <ligand>
        <name>Mn(2+)</name>
        <dbReference type="ChEBI" id="CHEBI:29035"/>
        <label>1</label>
    </ligand>
</feature>
<accession>A0A160T540</accession>
<dbReference type="GO" id="GO:0005737">
    <property type="term" value="C:cytoplasm"/>
    <property type="evidence" value="ECO:0007669"/>
    <property type="project" value="UniProtKB-SubCell"/>
</dbReference>
<dbReference type="PANTHER" id="PTHR11963:SF23">
    <property type="entry name" value="CYTOSOL AMINOPEPTIDASE"/>
    <property type="match status" value="1"/>
</dbReference>
<dbReference type="Gene3D" id="3.40.220.10">
    <property type="entry name" value="Leucine Aminopeptidase, subunit E, domain 1"/>
    <property type="match status" value="1"/>
</dbReference>
<feature type="binding site" evidence="8">
    <location>
        <position position="348"/>
    </location>
    <ligand>
        <name>Mn(2+)</name>
        <dbReference type="ChEBI" id="CHEBI:29035"/>
        <label>1</label>
    </ligand>
</feature>
<feature type="binding site" evidence="8">
    <location>
        <position position="271"/>
    </location>
    <ligand>
        <name>Mn(2+)</name>
        <dbReference type="ChEBI" id="CHEBI:29035"/>
        <label>2</label>
    </ligand>
</feature>
<keyword evidence="4 8" id="KW-0031">Aminopeptidase</keyword>
<evidence type="ECO:0000313" key="11">
    <source>
        <dbReference type="Proteomes" id="UP000215027"/>
    </source>
</evidence>
<dbReference type="GO" id="GO:0006508">
    <property type="term" value="P:proteolysis"/>
    <property type="evidence" value="ECO:0007669"/>
    <property type="project" value="UniProtKB-KW"/>
</dbReference>
<dbReference type="InterPro" id="IPR043472">
    <property type="entry name" value="Macro_dom-like"/>
</dbReference>
<dbReference type="KEGG" id="pbf:CFX0092_A3593"/>
<dbReference type="AlphaFoldDB" id="A0A160T540"/>
<dbReference type="Pfam" id="PF02789">
    <property type="entry name" value="Peptidase_M17_N"/>
    <property type="match status" value="1"/>
</dbReference>
<dbReference type="PRINTS" id="PR00481">
    <property type="entry name" value="LAMNOPPTDASE"/>
</dbReference>
<dbReference type="GO" id="GO:0030145">
    <property type="term" value="F:manganese ion binding"/>
    <property type="evidence" value="ECO:0007669"/>
    <property type="project" value="UniProtKB-UniRule"/>
</dbReference>
<evidence type="ECO:0000313" key="10">
    <source>
        <dbReference type="EMBL" id="CUS05471.2"/>
    </source>
</evidence>
<keyword evidence="8" id="KW-0963">Cytoplasm</keyword>